<name>A0ABS7J154_9SPHN</name>
<dbReference type="InterPro" id="IPR032710">
    <property type="entry name" value="NTF2-like_dom_sf"/>
</dbReference>
<keyword evidence="3" id="KW-1185">Reference proteome</keyword>
<gene>
    <name evidence="2" type="ORF">K3152_08075</name>
</gene>
<protein>
    <submittedName>
        <fullName evidence="2">Nuclear transport factor 2 family protein</fullName>
    </submittedName>
</protein>
<organism evidence="2 3">
    <name type="scientific">Qipengyuania polymorpha</name>
    <dbReference type="NCBI Taxonomy" id="2867234"/>
    <lineage>
        <taxon>Bacteria</taxon>
        <taxon>Pseudomonadati</taxon>
        <taxon>Pseudomonadota</taxon>
        <taxon>Alphaproteobacteria</taxon>
        <taxon>Sphingomonadales</taxon>
        <taxon>Erythrobacteraceae</taxon>
        <taxon>Qipengyuania</taxon>
    </lineage>
</organism>
<dbReference type="InterPro" id="IPR037401">
    <property type="entry name" value="SnoaL-like"/>
</dbReference>
<reference evidence="2 3" key="1">
    <citation type="submission" date="2021-08" db="EMBL/GenBank/DDBJ databases">
        <title>Comparative Genomics Analysis of the Genus Qipengyuania Reveals Extensive Genetic Diversity and Metabolic Versatility, Including the Description of Fifteen Novel Species.</title>
        <authorList>
            <person name="Liu Y."/>
        </authorList>
    </citation>
    <scope>NUCLEOTIDE SEQUENCE [LARGE SCALE GENOMIC DNA]</scope>
    <source>
        <strain evidence="2 3">1NDH17</strain>
    </source>
</reference>
<dbReference type="RefSeq" id="WP_221573575.1">
    <property type="nucleotide sequence ID" value="NZ_JAIGNK010000002.1"/>
</dbReference>
<evidence type="ECO:0000313" key="3">
    <source>
        <dbReference type="Proteomes" id="UP000783253"/>
    </source>
</evidence>
<comment type="caution">
    <text evidence="2">The sequence shown here is derived from an EMBL/GenBank/DDBJ whole genome shotgun (WGS) entry which is preliminary data.</text>
</comment>
<sequence length="132" mass="15386">MTDRQRNIANVKAFYSMAFNDCEPAKAMKLYSGDRYVQHNPLVGDGKQPFIDYFERMAREHPDKRLEIKRELADGDFVILHCYQDWPATASSEREEYAGIDIFRCDENGKVVEHWDVLQLIPPTAEHDNGMF</sequence>
<dbReference type="EMBL" id="JAIGNK010000002">
    <property type="protein sequence ID" value="MBX7458201.1"/>
    <property type="molecule type" value="Genomic_DNA"/>
</dbReference>
<dbReference type="Pfam" id="PF12680">
    <property type="entry name" value="SnoaL_2"/>
    <property type="match status" value="1"/>
</dbReference>
<feature type="domain" description="SnoaL-like" evidence="1">
    <location>
        <begin position="11"/>
        <end position="114"/>
    </location>
</feature>
<accession>A0ABS7J154</accession>
<dbReference type="Gene3D" id="3.10.450.50">
    <property type="match status" value="1"/>
</dbReference>
<evidence type="ECO:0000259" key="1">
    <source>
        <dbReference type="Pfam" id="PF12680"/>
    </source>
</evidence>
<dbReference type="SUPFAM" id="SSF54427">
    <property type="entry name" value="NTF2-like"/>
    <property type="match status" value="1"/>
</dbReference>
<proteinExistence type="predicted"/>
<evidence type="ECO:0000313" key="2">
    <source>
        <dbReference type="EMBL" id="MBX7458201.1"/>
    </source>
</evidence>
<dbReference type="Proteomes" id="UP000783253">
    <property type="component" value="Unassembled WGS sequence"/>
</dbReference>